<keyword evidence="1" id="KW-0472">Membrane</keyword>
<dbReference type="PANTHER" id="PTHR43550:SF12">
    <property type="entry name" value="3-DEHYDROSPHINGANINE REDUCTASE"/>
    <property type="match status" value="1"/>
</dbReference>
<accession>A0ABD3I8H8</accession>
<organism evidence="2 3">
    <name type="scientific">Riccia sorocarpa</name>
    <dbReference type="NCBI Taxonomy" id="122646"/>
    <lineage>
        <taxon>Eukaryota</taxon>
        <taxon>Viridiplantae</taxon>
        <taxon>Streptophyta</taxon>
        <taxon>Embryophyta</taxon>
        <taxon>Marchantiophyta</taxon>
        <taxon>Marchantiopsida</taxon>
        <taxon>Marchantiidae</taxon>
        <taxon>Marchantiales</taxon>
        <taxon>Ricciaceae</taxon>
        <taxon>Riccia</taxon>
    </lineage>
</organism>
<dbReference type="InterPro" id="IPR002347">
    <property type="entry name" value="SDR_fam"/>
</dbReference>
<dbReference type="Gene3D" id="3.40.50.720">
    <property type="entry name" value="NAD(P)-binding Rossmann-like Domain"/>
    <property type="match status" value="1"/>
</dbReference>
<keyword evidence="3" id="KW-1185">Reference proteome</keyword>
<evidence type="ECO:0000313" key="3">
    <source>
        <dbReference type="Proteomes" id="UP001633002"/>
    </source>
</evidence>
<dbReference type="AlphaFoldDB" id="A0ABD3I8H8"/>
<keyword evidence="1" id="KW-0812">Transmembrane</keyword>
<dbReference type="SUPFAM" id="SSF51735">
    <property type="entry name" value="NAD(P)-binding Rossmann-fold domains"/>
    <property type="match status" value="1"/>
</dbReference>
<dbReference type="PRINTS" id="PR00081">
    <property type="entry name" value="GDHRDH"/>
</dbReference>
<dbReference type="Pfam" id="PF00106">
    <property type="entry name" value="adh_short"/>
    <property type="match status" value="1"/>
</dbReference>
<protein>
    <submittedName>
        <fullName evidence="2">Uncharacterized protein</fullName>
    </submittedName>
</protein>
<keyword evidence="1" id="KW-1133">Transmembrane helix</keyword>
<feature type="transmembrane region" description="Helical" evidence="1">
    <location>
        <begin position="266"/>
        <end position="289"/>
    </location>
</feature>
<dbReference type="EMBL" id="JBJQOH010000001">
    <property type="protein sequence ID" value="KAL3699369.1"/>
    <property type="molecule type" value="Genomic_DNA"/>
</dbReference>
<name>A0ABD3I8H8_9MARC</name>
<evidence type="ECO:0000313" key="2">
    <source>
        <dbReference type="EMBL" id="KAL3699369.1"/>
    </source>
</evidence>
<evidence type="ECO:0000256" key="1">
    <source>
        <dbReference type="SAM" id="Phobius"/>
    </source>
</evidence>
<dbReference type="InterPro" id="IPR020904">
    <property type="entry name" value="Sc_DH/Rdtase_CS"/>
</dbReference>
<dbReference type="InterPro" id="IPR036291">
    <property type="entry name" value="NAD(P)-bd_dom_sf"/>
</dbReference>
<dbReference type="PROSITE" id="PS00061">
    <property type="entry name" value="ADH_SHORT"/>
    <property type="match status" value="1"/>
</dbReference>
<gene>
    <name evidence="2" type="ORF">R1sor_017391</name>
</gene>
<sequence length="341" mass="37638">MDSVALGLLIGSALAATIGSFWRRTPHIPSLAEKHLFITGGSTGIGYSIVKSALSQGAYVTMTGRSFSNLQGAYDSLMKEAVGTEPRVRIKAVDAGDYKLMSEAVNEANSWRPIDVLICNAGLTRSGYLDQMPIEDLELTVRTNVLGTVYPVHVVLPLMKQRSPDHPMSIVFIGSLASLFLMYGNSVYTGTKYAVKGIAESLRLELLPYSIRVTLVCPGFVKTAFLDEAEKRDELQTLMKHINMYDRNQAQTPEEVAKKTLEAVKYGSSIVTTTPVLGTALLLLARGFIPDDSIYKTVQEVLAYPLVRIFTLFAKFDMHRQILAYHRRNPSPGQMRSNPNK</sequence>
<dbReference type="PANTHER" id="PTHR43550">
    <property type="entry name" value="3-KETODIHYDROSPHINGOSINE REDUCTASE"/>
    <property type="match status" value="1"/>
</dbReference>
<comment type="caution">
    <text evidence="2">The sequence shown here is derived from an EMBL/GenBank/DDBJ whole genome shotgun (WGS) entry which is preliminary data.</text>
</comment>
<proteinExistence type="predicted"/>
<reference evidence="2 3" key="1">
    <citation type="submission" date="2024-09" db="EMBL/GenBank/DDBJ databases">
        <title>Chromosome-scale assembly of Riccia sorocarpa.</title>
        <authorList>
            <person name="Paukszto L."/>
        </authorList>
    </citation>
    <scope>NUCLEOTIDE SEQUENCE [LARGE SCALE GENOMIC DNA]</scope>
    <source>
        <strain evidence="2">LP-2024</strain>
        <tissue evidence="2">Aerial parts of the thallus</tissue>
    </source>
</reference>
<feature type="transmembrane region" description="Helical" evidence="1">
    <location>
        <begin position="168"/>
        <end position="188"/>
    </location>
</feature>
<dbReference type="Proteomes" id="UP001633002">
    <property type="component" value="Unassembled WGS sequence"/>
</dbReference>